<name>A0A5Q0BNT9_9GAMM</name>
<dbReference type="AlphaFoldDB" id="A0A5Q0BNT9"/>
<gene>
    <name evidence="3" type="ORF">F6R98_12980</name>
</gene>
<keyword evidence="1" id="KW-0472">Membrane</keyword>
<dbReference type="EMBL" id="CP044205">
    <property type="protein sequence ID" value="QFY43416.1"/>
    <property type="molecule type" value="Genomic_DNA"/>
</dbReference>
<keyword evidence="4" id="KW-1185">Reference proteome</keyword>
<reference evidence="3 4" key="1">
    <citation type="submission" date="2019-09" db="EMBL/GenBank/DDBJ databases">
        <title>Ecophysiology of the spiral-shaped methanotroph Methylospira mobilis as revealed by the complete genome sequence.</title>
        <authorList>
            <person name="Oshkin I.Y."/>
            <person name="Dedysh S.N."/>
            <person name="Miroshnikov K."/>
            <person name="Danilova O.V."/>
            <person name="Hakobyan A."/>
            <person name="Liesack W."/>
        </authorList>
    </citation>
    <scope>NUCLEOTIDE SEQUENCE [LARGE SCALE GENOMIC DNA]</scope>
    <source>
        <strain evidence="3 4">Shm1</strain>
    </source>
</reference>
<keyword evidence="3" id="KW-0813">Transport</keyword>
<keyword evidence="1" id="KW-1133">Transmembrane helix</keyword>
<proteinExistence type="predicted"/>
<dbReference type="Gene3D" id="1.10.287.70">
    <property type="match status" value="1"/>
</dbReference>
<feature type="domain" description="Potassium channel" evidence="2">
    <location>
        <begin position="163"/>
        <end position="212"/>
    </location>
</feature>
<sequence length="223" mass="23884">MLKNTYRNLLVSLILLLASYPLLIEAGLWGRVVELSLATAVLVTGTLAARGRSLRASFAASVSAAVVLTGIFALFNPDIAWVFALRALLFTIFLGLIIVVMSRHVFAGGRHASTTNRLYGAVCIYVLIGMFFADLHLIVNTIHPGSYLCQAGQCGGDFQTTFQTGVHLYFSFITLATVGYGDIVPATWLSGMVAAMEAIVGQMYVAILVARLVGLHLAADAEK</sequence>
<evidence type="ECO:0000313" key="3">
    <source>
        <dbReference type="EMBL" id="QFY43416.1"/>
    </source>
</evidence>
<feature type="transmembrane region" description="Helical" evidence="1">
    <location>
        <begin position="81"/>
        <end position="106"/>
    </location>
</feature>
<dbReference type="InParanoid" id="A0A5Q0BNT9"/>
<dbReference type="OrthoDB" id="9813518at2"/>
<evidence type="ECO:0000256" key="1">
    <source>
        <dbReference type="SAM" id="Phobius"/>
    </source>
</evidence>
<dbReference type="Pfam" id="PF07885">
    <property type="entry name" value="Ion_trans_2"/>
    <property type="match status" value="1"/>
</dbReference>
<feature type="transmembrane region" description="Helical" evidence="1">
    <location>
        <begin position="118"/>
        <end position="138"/>
    </location>
</feature>
<feature type="transmembrane region" description="Helical" evidence="1">
    <location>
        <begin position="168"/>
        <end position="189"/>
    </location>
</feature>
<accession>A0A5Q0BNT9</accession>
<evidence type="ECO:0000259" key="2">
    <source>
        <dbReference type="Pfam" id="PF07885"/>
    </source>
</evidence>
<feature type="transmembrane region" description="Helical" evidence="1">
    <location>
        <begin position="56"/>
        <end position="75"/>
    </location>
</feature>
<evidence type="ECO:0000313" key="4">
    <source>
        <dbReference type="Proteomes" id="UP000325755"/>
    </source>
</evidence>
<dbReference type="SUPFAM" id="SSF81324">
    <property type="entry name" value="Voltage-gated potassium channels"/>
    <property type="match status" value="1"/>
</dbReference>
<protein>
    <submittedName>
        <fullName evidence="3">Two pore domain potassium channel family protein</fullName>
    </submittedName>
</protein>
<keyword evidence="1" id="KW-0812">Transmembrane</keyword>
<organism evidence="3 4">
    <name type="scientific">Candidatus Methylospira mobilis</name>
    <dbReference type="NCBI Taxonomy" id="1808979"/>
    <lineage>
        <taxon>Bacteria</taxon>
        <taxon>Pseudomonadati</taxon>
        <taxon>Pseudomonadota</taxon>
        <taxon>Gammaproteobacteria</taxon>
        <taxon>Methylococcales</taxon>
        <taxon>Methylococcaceae</taxon>
        <taxon>Candidatus Methylospira</taxon>
    </lineage>
</organism>
<keyword evidence="3" id="KW-0407">Ion channel</keyword>
<dbReference type="Proteomes" id="UP000325755">
    <property type="component" value="Chromosome"/>
</dbReference>
<dbReference type="RefSeq" id="WP_153249399.1">
    <property type="nucleotide sequence ID" value="NZ_CP044205.1"/>
</dbReference>
<dbReference type="InterPro" id="IPR013099">
    <property type="entry name" value="K_chnl_dom"/>
</dbReference>
<keyword evidence="3" id="KW-0406">Ion transport</keyword>
<dbReference type="KEGG" id="mmob:F6R98_12980"/>
<dbReference type="GO" id="GO:0034220">
    <property type="term" value="P:monoatomic ion transmembrane transport"/>
    <property type="evidence" value="ECO:0007669"/>
    <property type="project" value="UniProtKB-KW"/>
</dbReference>